<feature type="compositionally biased region" description="Polar residues" evidence="1">
    <location>
        <begin position="212"/>
        <end position="227"/>
    </location>
</feature>
<feature type="compositionally biased region" description="Low complexity" evidence="1">
    <location>
        <begin position="1"/>
        <end position="13"/>
    </location>
</feature>
<feature type="region of interest" description="Disordered" evidence="1">
    <location>
        <begin position="1"/>
        <end position="31"/>
    </location>
</feature>
<organism evidence="2 3">
    <name type="scientific">Trametes cubensis</name>
    <dbReference type="NCBI Taxonomy" id="1111947"/>
    <lineage>
        <taxon>Eukaryota</taxon>
        <taxon>Fungi</taxon>
        <taxon>Dikarya</taxon>
        <taxon>Basidiomycota</taxon>
        <taxon>Agaricomycotina</taxon>
        <taxon>Agaricomycetes</taxon>
        <taxon>Polyporales</taxon>
        <taxon>Polyporaceae</taxon>
        <taxon>Trametes</taxon>
    </lineage>
</organism>
<feature type="compositionally biased region" description="Basic and acidic residues" evidence="1">
    <location>
        <begin position="353"/>
        <end position="362"/>
    </location>
</feature>
<reference evidence="2" key="1">
    <citation type="submission" date="2022-11" db="EMBL/GenBank/DDBJ databases">
        <title>Genome Sequence of Cubamyces cubensis.</title>
        <authorList>
            <person name="Buettner E."/>
        </authorList>
    </citation>
    <scope>NUCLEOTIDE SEQUENCE</scope>
    <source>
        <strain evidence="2">MPL-01</strain>
    </source>
</reference>
<evidence type="ECO:0000313" key="2">
    <source>
        <dbReference type="EMBL" id="KAJ8488991.1"/>
    </source>
</evidence>
<feature type="compositionally biased region" description="Low complexity" evidence="1">
    <location>
        <begin position="180"/>
        <end position="192"/>
    </location>
</feature>
<sequence length="435" mass="47055">MSEGPSIPGGLPRRPLPTPPTRGSTPHEDRVRIEIIPHGSSEVHVHVSGRIPVVLGSSSGQTAVPQRASGSNAADTRIDNAPDAQAPQADASAQPAQTNTDVPAGSESGAVPPQTTTNPPTMAGPSLLRPSWRGPRPIRQPSPEYPPMYNVDATETAPHFDPHHRVATPARGILRGSGAGSSQSGNQNAQSGDDANERQAGPSGRTRPVNGNRGQTQHNQTQSQSAQHAGRRQPANQPHWQQHWQAQGQQQVPNAAPFHPAQAQAFAYGHHLHIPTGFTCQGCFQPQYHHPNCPVFRDMMARLQWAQAAQAGAQQPHRPQSTDRRGGGAQPPADARHRRSASGESAPHRRRDPGRSTRRRVDDEEDEDDGDEEEEEEVDNLLPRRSRSPPSPPPVVPPRLRWRDPARLAPFIPPGDPPPDRPVLPSPPSIPRQFS</sequence>
<feature type="region of interest" description="Disordered" evidence="1">
    <location>
        <begin position="306"/>
        <end position="435"/>
    </location>
</feature>
<feature type="compositionally biased region" description="Polar residues" evidence="1">
    <location>
        <begin position="56"/>
        <end position="74"/>
    </location>
</feature>
<feature type="compositionally biased region" description="Low complexity" evidence="1">
    <location>
        <begin position="306"/>
        <end position="315"/>
    </location>
</feature>
<feature type="compositionally biased region" description="Pro residues" evidence="1">
    <location>
        <begin position="411"/>
        <end position="435"/>
    </location>
</feature>
<dbReference type="AlphaFoldDB" id="A0AAD7XBC7"/>
<proteinExistence type="predicted"/>
<gene>
    <name evidence="2" type="ORF">ONZ51_g3208</name>
</gene>
<comment type="caution">
    <text evidence="2">The sequence shown here is derived from an EMBL/GenBank/DDBJ whole genome shotgun (WGS) entry which is preliminary data.</text>
</comment>
<evidence type="ECO:0000256" key="1">
    <source>
        <dbReference type="SAM" id="MobiDB-lite"/>
    </source>
</evidence>
<feature type="compositionally biased region" description="Acidic residues" evidence="1">
    <location>
        <begin position="363"/>
        <end position="379"/>
    </location>
</feature>
<dbReference type="EMBL" id="JAPEVG010000055">
    <property type="protein sequence ID" value="KAJ8488991.1"/>
    <property type="molecule type" value="Genomic_DNA"/>
</dbReference>
<evidence type="ECO:0000313" key="3">
    <source>
        <dbReference type="Proteomes" id="UP001215151"/>
    </source>
</evidence>
<dbReference type="Proteomes" id="UP001215151">
    <property type="component" value="Unassembled WGS sequence"/>
</dbReference>
<feature type="region of interest" description="Disordered" evidence="1">
    <location>
        <begin position="56"/>
        <end position="254"/>
    </location>
</feature>
<protein>
    <submittedName>
        <fullName evidence="2">Uncharacterized protein</fullName>
    </submittedName>
</protein>
<accession>A0AAD7XBC7</accession>
<name>A0AAD7XBC7_9APHY</name>
<feature type="compositionally biased region" description="Low complexity" evidence="1">
    <location>
        <begin position="233"/>
        <end position="254"/>
    </location>
</feature>
<feature type="compositionally biased region" description="Low complexity" evidence="1">
    <location>
        <begin position="81"/>
        <end position="97"/>
    </location>
</feature>
<keyword evidence="3" id="KW-1185">Reference proteome</keyword>